<organism evidence="1 2">
    <name type="scientific">Myotis myotis</name>
    <name type="common">Greater mouse-eared bat</name>
    <name type="synonym">Vespertilio myotis</name>
    <dbReference type="NCBI Taxonomy" id="51298"/>
    <lineage>
        <taxon>Eukaryota</taxon>
        <taxon>Metazoa</taxon>
        <taxon>Chordata</taxon>
        <taxon>Craniata</taxon>
        <taxon>Vertebrata</taxon>
        <taxon>Euteleostomi</taxon>
        <taxon>Mammalia</taxon>
        <taxon>Eutheria</taxon>
        <taxon>Laurasiatheria</taxon>
        <taxon>Chiroptera</taxon>
        <taxon>Yangochiroptera</taxon>
        <taxon>Vespertilionidae</taxon>
        <taxon>Myotis</taxon>
    </lineage>
</organism>
<evidence type="ECO:0000313" key="2">
    <source>
        <dbReference type="Proteomes" id="UP000527355"/>
    </source>
</evidence>
<sequence length="121" mass="13610">MLPIRDHSLERIAICLEELLTQTFTRSREMDWIVQGSPFQANGYRMHCLLPKHALIYHVRISSKLLCRISINDSVSWVPSECRCAVRSPPTWIATGSCSWHEDKGAPIPQQGLGAPACSVH</sequence>
<proteinExistence type="predicted"/>
<dbReference type="AlphaFoldDB" id="A0A7J7VID8"/>
<keyword evidence="2" id="KW-1185">Reference proteome</keyword>
<name>A0A7J7VID8_MYOMY</name>
<protein>
    <submittedName>
        <fullName evidence="1">Uncharacterized protein</fullName>
    </submittedName>
</protein>
<reference evidence="1 2" key="1">
    <citation type="journal article" date="2020" name="Nature">
        <title>Six reference-quality genomes reveal evolution of bat adaptations.</title>
        <authorList>
            <person name="Jebb D."/>
            <person name="Huang Z."/>
            <person name="Pippel M."/>
            <person name="Hughes G.M."/>
            <person name="Lavrichenko K."/>
            <person name="Devanna P."/>
            <person name="Winkler S."/>
            <person name="Jermiin L.S."/>
            <person name="Skirmuntt E.C."/>
            <person name="Katzourakis A."/>
            <person name="Burkitt-Gray L."/>
            <person name="Ray D.A."/>
            <person name="Sullivan K.A.M."/>
            <person name="Roscito J.G."/>
            <person name="Kirilenko B.M."/>
            <person name="Davalos L.M."/>
            <person name="Corthals A.P."/>
            <person name="Power M.L."/>
            <person name="Jones G."/>
            <person name="Ransome R.D."/>
            <person name="Dechmann D.K.N."/>
            <person name="Locatelli A.G."/>
            <person name="Puechmaille S.J."/>
            <person name="Fedrigo O."/>
            <person name="Jarvis E.D."/>
            <person name="Hiller M."/>
            <person name="Vernes S.C."/>
            <person name="Myers E.W."/>
            <person name="Teeling E.C."/>
        </authorList>
    </citation>
    <scope>NUCLEOTIDE SEQUENCE [LARGE SCALE GENOMIC DNA]</scope>
    <source>
        <strain evidence="1">MMyoMyo1</strain>
        <tissue evidence="1">Flight muscle</tissue>
    </source>
</reference>
<evidence type="ECO:0000313" key="1">
    <source>
        <dbReference type="EMBL" id="KAF6324791.1"/>
    </source>
</evidence>
<dbReference type="EMBL" id="JABWUV010000010">
    <property type="protein sequence ID" value="KAF6324791.1"/>
    <property type="molecule type" value="Genomic_DNA"/>
</dbReference>
<gene>
    <name evidence="1" type="ORF">mMyoMyo1_008257</name>
</gene>
<accession>A0A7J7VID8</accession>
<dbReference type="Proteomes" id="UP000527355">
    <property type="component" value="Unassembled WGS sequence"/>
</dbReference>
<comment type="caution">
    <text evidence="1">The sequence shown here is derived from an EMBL/GenBank/DDBJ whole genome shotgun (WGS) entry which is preliminary data.</text>
</comment>